<dbReference type="PANTHER" id="PTHR46116:SF39">
    <property type="entry name" value="BACULOVIRAL IAP REPEAT-CONTAINING PROTEIN 6"/>
    <property type="match status" value="1"/>
</dbReference>
<feature type="region of interest" description="Disordered" evidence="4">
    <location>
        <begin position="196"/>
        <end position="232"/>
    </location>
</feature>
<gene>
    <name evidence="6" type="ORF">LTR62_005722</name>
</gene>
<organism evidence="6 7">
    <name type="scientific">Meristemomyces frigidus</name>
    <dbReference type="NCBI Taxonomy" id="1508187"/>
    <lineage>
        <taxon>Eukaryota</taxon>
        <taxon>Fungi</taxon>
        <taxon>Dikarya</taxon>
        <taxon>Ascomycota</taxon>
        <taxon>Pezizomycotina</taxon>
        <taxon>Dothideomycetes</taxon>
        <taxon>Dothideomycetidae</taxon>
        <taxon>Mycosphaerellales</taxon>
        <taxon>Teratosphaeriaceae</taxon>
        <taxon>Meristemomyces</taxon>
    </lineage>
</organism>
<feature type="compositionally biased region" description="Gly residues" evidence="4">
    <location>
        <begin position="219"/>
        <end position="228"/>
    </location>
</feature>
<evidence type="ECO:0000256" key="2">
    <source>
        <dbReference type="ARBA" id="ARBA00022786"/>
    </source>
</evidence>
<name>A0AAN7TD57_9PEZI</name>
<comment type="caution">
    <text evidence="6">The sequence shown here is derived from an EMBL/GenBank/DDBJ whole genome shotgun (WGS) entry which is preliminary data.</text>
</comment>
<keyword evidence="2" id="KW-0833">Ubl conjugation pathway</keyword>
<keyword evidence="1" id="KW-0808">Transferase</keyword>
<reference evidence="6" key="1">
    <citation type="submission" date="2023-08" db="EMBL/GenBank/DDBJ databases">
        <title>Black Yeasts Isolated from many extreme environments.</title>
        <authorList>
            <person name="Coleine C."/>
            <person name="Stajich J.E."/>
            <person name="Selbmann L."/>
        </authorList>
    </citation>
    <scope>NUCLEOTIDE SEQUENCE</scope>
    <source>
        <strain evidence="6">CCFEE 5401</strain>
    </source>
</reference>
<dbReference type="GO" id="GO:0005634">
    <property type="term" value="C:nucleus"/>
    <property type="evidence" value="ECO:0007669"/>
    <property type="project" value="TreeGrafter"/>
</dbReference>
<dbReference type="GO" id="GO:0004869">
    <property type="term" value="F:cysteine-type endopeptidase inhibitor activity"/>
    <property type="evidence" value="ECO:0007669"/>
    <property type="project" value="TreeGrafter"/>
</dbReference>
<evidence type="ECO:0000256" key="1">
    <source>
        <dbReference type="ARBA" id="ARBA00022679"/>
    </source>
</evidence>
<dbReference type="PROSITE" id="PS50127">
    <property type="entry name" value="UBC_2"/>
    <property type="match status" value="1"/>
</dbReference>
<dbReference type="InterPro" id="IPR016135">
    <property type="entry name" value="UBQ-conjugating_enzyme/RWD"/>
</dbReference>
<protein>
    <recommendedName>
        <fullName evidence="5">UBC core domain-containing protein</fullName>
    </recommendedName>
</protein>
<dbReference type="InterPro" id="IPR000608">
    <property type="entry name" value="UBC"/>
</dbReference>
<evidence type="ECO:0000313" key="7">
    <source>
        <dbReference type="Proteomes" id="UP001310890"/>
    </source>
</evidence>
<feature type="domain" description="UBC core" evidence="5">
    <location>
        <begin position="801"/>
        <end position="957"/>
    </location>
</feature>
<dbReference type="GO" id="GO:0043066">
    <property type="term" value="P:negative regulation of apoptotic process"/>
    <property type="evidence" value="ECO:0007669"/>
    <property type="project" value="TreeGrafter"/>
</dbReference>
<dbReference type="AlphaFoldDB" id="A0AAN7TD57"/>
<evidence type="ECO:0000256" key="4">
    <source>
        <dbReference type="SAM" id="MobiDB-lite"/>
    </source>
</evidence>
<dbReference type="SMART" id="SM00212">
    <property type="entry name" value="UBCc"/>
    <property type="match status" value="1"/>
</dbReference>
<dbReference type="Gene3D" id="3.10.110.10">
    <property type="entry name" value="Ubiquitin Conjugating Enzyme"/>
    <property type="match status" value="1"/>
</dbReference>
<dbReference type="SUPFAM" id="SSF54495">
    <property type="entry name" value="UBC-like"/>
    <property type="match status" value="1"/>
</dbReference>
<accession>A0AAN7TD57</accession>
<keyword evidence="3" id="KW-0175">Coiled coil</keyword>
<dbReference type="PANTHER" id="PTHR46116">
    <property type="entry name" value="(E3-INDEPENDENT) E2 UBIQUITIN-CONJUGATING ENZYME"/>
    <property type="match status" value="1"/>
</dbReference>
<dbReference type="Proteomes" id="UP001310890">
    <property type="component" value="Unassembled WGS sequence"/>
</dbReference>
<proteinExistence type="predicted"/>
<feature type="compositionally biased region" description="Low complexity" evidence="4">
    <location>
        <begin position="20"/>
        <end position="31"/>
    </location>
</feature>
<dbReference type="GO" id="GO:0016740">
    <property type="term" value="F:transferase activity"/>
    <property type="evidence" value="ECO:0007669"/>
    <property type="project" value="UniProtKB-KW"/>
</dbReference>
<feature type="compositionally biased region" description="Basic and acidic residues" evidence="4">
    <location>
        <begin position="1"/>
        <end position="18"/>
    </location>
</feature>
<dbReference type="EMBL" id="JAVRRL010000048">
    <property type="protein sequence ID" value="KAK5110530.1"/>
    <property type="molecule type" value="Genomic_DNA"/>
</dbReference>
<feature type="coiled-coil region" evidence="3">
    <location>
        <begin position="381"/>
        <end position="456"/>
    </location>
</feature>
<sequence length="1131" mass="125594">MDAEDIRRKRLRLSKDSDPPDFSSSSRPLSSNNRVPTIYQTEHNNFQNRTDLTEDSAILPPYATPSMDTPPDEIEEHYRSLRCAKCNTALLPSPFETISKQFEQQIRASQRAATVIKGLGDTPTDVGPATLVGLQLVCKRCHDSHTCFGCGNHTRQPKFHASGDGIRFEWHCDPARLMLIWFLLVSYDSLAKHEADPAEKKKLQPSHGGGARRPRGSGVPKGVGYGGGERSHWTEELDDVPQYLVEEDMLHQSQMQQQQLIAQIKTLKEQAATQSHPEAATVTHEAKSESPWEYPYASSHYPSYHESSFGDIGHALEQQAYEQAGHVHWTPPPSLGTTATMGIVSPSKSQMWMTSEFIAHQKPQQLPGPPLLTEQQTAMLVAQELNQQAHLEAQAAQEQSQQQQQQQAQQPYSQAVQQMQLDSQAAHQQMQLEYRAAQQQQDLLQLQAMQQQAEMQTLEGLSHSYIPQPLNAPKPSWIWTEPLHSKTNDFAPYQPPPVPFQIPPHAQQVPSQSPAYPMPSFEHSSGNMPSSLPPVLYLPTQGQKPFSHPWTAFNTAQIPPQLDMEAMLAEAHRRVTRRHPPNLPTAEDPDDGLTSQVMAALVLLLPSLKAAQPTALDKQPPVVLKRILYRSSLLDRAAELLRNDSIEEATRRGGLYESVVAFVRVLGTHYSLMDTVLGTRWKRSGNLIRQDTADCEESTPSLLACMQGLITQSRMIIKQASKCAEEFNTEDGKKLLSTAKMLHGVASLLEPEAPLPSRDMAFPTVTAWTQDNAMMEIKDEILVASHAYGAGAKQAAGPARGSTRPLMKEITRLKTSLPQGIWVRYGESRIDLMKILIAGPQGTPYANGLWEFDLMCGADYPVSPPKVLFKTTGGGTARVNPNLYEDGKVCLSLLGTWQGEPWRPGQSTILQVLVSIQAMIFCDEPHCNEPSYERQRGSERSKEYNRRVYTFTVGHAMLEWLEPGVKPVHGPPGTLRQRSRSFNDVGAKKLEESIWKDIVIIYFKEHKETILSNVDEWTKDKPMPKPKASRRCRGGSFLSVEGGYVLGSASDVETTTDMSGILLPGYTPGAVTNSPAEEDMPIGHALCGSSPKVAESTEMLRISEPRSENLVTRLREALGMLKCNAGGRGRH</sequence>
<evidence type="ECO:0000256" key="3">
    <source>
        <dbReference type="SAM" id="Coils"/>
    </source>
</evidence>
<feature type="region of interest" description="Disordered" evidence="4">
    <location>
        <begin position="1"/>
        <end position="35"/>
    </location>
</feature>
<dbReference type="Pfam" id="PF00179">
    <property type="entry name" value="UQ_con"/>
    <property type="match status" value="1"/>
</dbReference>
<evidence type="ECO:0000259" key="5">
    <source>
        <dbReference type="PROSITE" id="PS50127"/>
    </source>
</evidence>
<evidence type="ECO:0000313" key="6">
    <source>
        <dbReference type="EMBL" id="KAK5110530.1"/>
    </source>
</evidence>